<dbReference type="Proteomes" id="UP000192801">
    <property type="component" value="Unassembled WGS sequence"/>
</dbReference>
<evidence type="ECO:0000256" key="1">
    <source>
        <dbReference type="ARBA" id="ARBA00004651"/>
    </source>
</evidence>
<sequence length="539" mass="58161">MSDDPEPERRVDRLLERATRQSGRLTSSPEYGSWLLGSSSESPRRRRVRIQFLLTVALITSNLVGITVAILLITIALPEPSVFRSDVWWIAVIVTPAYIVAALAVGTAWVTGRTVKALRWATEGHPATRADQRRTLATPLRVALMNLVLWLIGTALLTLLYGLHDPRYIPNVGFVMLFCGIVVSAACYLFTEFALRPIAARALQAGRPPGRLPSGVTGRIMSTWLFTTAIPVAGTMVTALFTIMIHQLTATQLSVTVLFIGAFALTFGFLLMWVASWLISTPVRVVRQGMARVEEGDLTPTLQVFDGTELGELQRGFNAMVAGLRERERVRDLFGRHVGRDVAAAAEAQDVELGGEERFAAALFIDIIGSTTMVSNRPPTEIVDLLNQFFAIVVDEVNGHQGFVNKFEGDGCLAVFGTPNQLDCPADAALAASRSIAARIRTELSGVHAGIGVAAGIVVAGNVGAHERFEFTVIGPPVNTAARLCELAKSTPGKLLAAADTVRSAGAAEQAHWSFGDTVTLRGQHHETVLALPRDGDDR</sequence>
<dbReference type="RefSeq" id="WP_083033407.1">
    <property type="nucleotide sequence ID" value="NZ_AP022618.1"/>
</dbReference>
<feature type="region of interest" description="Disordered" evidence="7">
    <location>
        <begin position="1"/>
        <end position="28"/>
    </location>
</feature>
<dbReference type="InterPro" id="IPR001054">
    <property type="entry name" value="A/G_cyclase"/>
</dbReference>
<dbReference type="PROSITE" id="PS50125">
    <property type="entry name" value="GUANYLATE_CYCLASE_2"/>
    <property type="match status" value="1"/>
</dbReference>
<feature type="transmembrane region" description="Helical" evidence="8">
    <location>
        <begin position="142"/>
        <end position="162"/>
    </location>
</feature>
<comment type="caution">
    <text evidence="9">The sequence shown here is derived from an EMBL/GenBank/DDBJ whole genome shotgun (WGS) entry which is preliminary data.</text>
</comment>
<dbReference type="PANTHER" id="PTHR43081:SF17">
    <property type="entry name" value="BLL5647 PROTEIN"/>
    <property type="match status" value="1"/>
</dbReference>
<dbReference type="GO" id="GO:0006171">
    <property type="term" value="P:cAMP biosynthetic process"/>
    <property type="evidence" value="ECO:0007669"/>
    <property type="project" value="TreeGrafter"/>
</dbReference>
<protein>
    <submittedName>
        <fullName evidence="9">Uncharacterized protein</fullName>
    </submittedName>
</protein>
<dbReference type="InterPro" id="IPR029787">
    <property type="entry name" value="Nucleotide_cyclase"/>
</dbReference>
<evidence type="ECO:0000256" key="6">
    <source>
        <dbReference type="ARBA" id="ARBA00023136"/>
    </source>
</evidence>
<dbReference type="EMBL" id="MVHS01000072">
    <property type="protein sequence ID" value="ORA64758.1"/>
    <property type="molecule type" value="Genomic_DNA"/>
</dbReference>
<dbReference type="PANTHER" id="PTHR43081">
    <property type="entry name" value="ADENYLATE CYCLASE, TERMINAL-DIFFERENTIATION SPECIFIC-RELATED"/>
    <property type="match status" value="1"/>
</dbReference>
<keyword evidence="10" id="KW-1185">Reference proteome</keyword>
<feature type="transmembrane region" description="Helical" evidence="8">
    <location>
        <begin position="168"/>
        <end position="191"/>
    </location>
</feature>
<feature type="transmembrane region" description="Helical" evidence="8">
    <location>
        <begin position="257"/>
        <end position="280"/>
    </location>
</feature>
<feature type="transmembrane region" description="Helical" evidence="8">
    <location>
        <begin position="224"/>
        <end position="245"/>
    </location>
</feature>
<dbReference type="Gene3D" id="3.30.70.1230">
    <property type="entry name" value="Nucleotide cyclase"/>
    <property type="match status" value="1"/>
</dbReference>
<dbReference type="GO" id="GO:0005886">
    <property type="term" value="C:plasma membrane"/>
    <property type="evidence" value="ECO:0007669"/>
    <property type="project" value="UniProtKB-SubCell"/>
</dbReference>
<keyword evidence="5 8" id="KW-1133">Transmembrane helix</keyword>
<comment type="subcellular location">
    <subcellularLocation>
        <location evidence="1">Cell membrane</location>
        <topology evidence="1">Multi-pass membrane protein</topology>
    </subcellularLocation>
</comment>
<dbReference type="GO" id="GO:0004016">
    <property type="term" value="F:adenylate cyclase activity"/>
    <property type="evidence" value="ECO:0007669"/>
    <property type="project" value="UniProtKB-ARBA"/>
</dbReference>
<accession>A0A1X0CXE1</accession>
<dbReference type="CDD" id="cd06225">
    <property type="entry name" value="HAMP"/>
    <property type="match status" value="1"/>
</dbReference>
<dbReference type="Gene3D" id="6.10.340.10">
    <property type="match status" value="1"/>
</dbReference>
<organism evidence="9 10">
    <name type="scientific">Mycolicibacterium insubricum</name>
    <dbReference type="NCBI Taxonomy" id="444597"/>
    <lineage>
        <taxon>Bacteria</taxon>
        <taxon>Bacillati</taxon>
        <taxon>Actinomycetota</taxon>
        <taxon>Actinomycetes</taxon>
        <taxon>Mycobacteriales</taxon>
        <taxon>Mycobacteriaceae</taxon>
        <taxon>Mycolicibacterium</taxon>
    </lineage>
</organism>
<comment type="similarity">
    <text evidence="2">Belongs to the adenylyl cyclase class-3 family.</text>
</comment>
<proteinExistence type="inferred from homology"/>
<evidence type="ECO:0000256" key="8">
    <source>
        <dbReference type="SAM" id="Phobius"/>
    </source>
</evidence>
<keyword evidence="4 8" id="KW-0812">Transmembrane</keyword>
<dbReference type="GO" id="GO:0035556">
    <property type="term" value="P:intracellular signal transduction"/>
    <property type="evidence" value="ECO:0007669"/>
    <property type="project" value="InterPro"/>
</dbReference>
<evidence type="ECO:0000256" key="4">
    <source>
        <dbReference type="ARBA" id="ARBA00022692"/>
    </source>
</evidence>
<dbReference type="SUPFAM" id="SSF158472">
    <property type="entry name" value="HAMP domain-like"/>
    <property type="match status" value="1"/>
</dbReference>
<dbReference type="OrthoDB" id="368920at2"/>
<dbReference type="Pfam" id="PF00672">
    <property type="entry name" value="HAMP"/>
    <property type="match status" value="1"/>
</dbReference>
<feature type="transmembrane region" description="Helical" evidence="8">
    <location>
        <begin position="52"/>
        <end position="75"/>
    </location>
</feature>
<evidence type="ECO:0000313" key="10">
    <source>
        <dbReference type="Proteomes" id="UP000192801"/>
    </source>
</evidence>
<dbReference type="STRING" id="444597.BST26_19670"/>
<keyword evidence="6 8" id="KW-0472">Membrane</keyword>
<evidence type="ECO:0000256" key="7">
    <source>
        <dbReference type="SAM" id="MobiDB-lite"/>
    </source>
</evidence>
<dbReference type="Pfam" id="PF00211">
    <property type="entry name" value="Guanylate_cyc"/>
    <property type="match status" value="1"/>
</dbReference>
<evidence type="ECO:0000256" key="2">
    <source>
        <dbReference type="ARBA" id="ARBA00005381"/>
    </source>
</evidence>
<dbReference type="CDD" id="cd07302">
    <property type="entry name" value="CHD"/>
    <property type="match status" value="1"/>
</dbReference>
<dbReference type="InterPro" id="IPR003660">
    <property type="entry name" value="HAMP_dom"/>
</dbReference>
<name>A0A1X0CXE1_9MYCO</name>
<dbReference type="AlphaFoldDB" id="A0A1X0CXE1"/>
<evidence type="ECO:0000256" key="3">
    <source>
        <dbReference type="ARBA" id="ARBA00022475"/>
    </source>
</evidence>
<feature type="transmembrane region" description="Helical" evidence="8">
    <location>
        <begin position="87"/>
        <end position="110"/>
    </location>
</feature>
<dbReference type="SUPFAM" id="SSF55073">
    <property type="entry name" value="Nucleotide cyclase"/>
    <property type="match status" value="1"/>
</dbReference>
<feature type="compositionally biased region" description="Basic and acidic residues" evidence="7">
    <location>
        <begin position="7"/>
        <end position="19"/>
    </location>
</feature>
<evidence type="ECO:0000313" key="9">
    <source>
        <dbReference type="EMBL" id="ORA64758.1"/>
    </source>
</evidence>
<keyword evidence="3" id="KW-1003">Cell membrane</keyword>
<dbReference type="PROSITE" id="PS50885">
    <property type="entry name" value="HAMP"/>
    <property type="match status" value="1"/>
</dbReference>
<reference evidence="9 10" key="1">
    <citation type="submission" date="2016-12" db="EMBL/GenBank/DDBJ databases">
        <title>The new phylogeny of genus Mycobacterium.</title>
        <authorList>
            <person name="Tortoli E."/>
            <person name="Trovato A."/>
            <person name="Cirillo D.M."/>
        </authorList>
    </citation>
    <scope>NUCLEOTIDE SEQUENCE [LARGE SCALE GENOMIC DNA]</scope>
    <source>
        <strain evidence="9 10">DSM 45130</strain>
    </source>
</reference>
<dbReference type="InterPro" id="IPR050697">
    <property type="entry name" value="Adenylyl/Guanylyl_Cyclase_3/4"/>
</dbReference>
<dbReference type="SMART" id="SM00304">
    <property type="entry name" value="HAMP"/>
    <property type="match status" value="1"/>
</dbReference>
<dbReference type="SMART" id="SM00044">
    <property type="entry name" value="CYCc"/>
    <property type="match status" value="1"/>
</dbReference>
<evidence type="ECO:0000256" key="5">
    <source>
        <dbReference type="ARBA" id="ARBA00022989"/>
    </source>
</evidence>
<gene>
    <name evidence="9" type="ORF">BST26_19670</name>
</gene>